<feature type="compositionally biased region" description="Basic and acidic residues" evidence="1">
    <location>
        <begin position="39"/>
        <end position="52"/>
    </location>
</feature>
<dbReference type="InterPro" id="IPR006522">
    <property type="entry name" value="Phage_virion_morphogenesis"/>
</dbReference>
<gene>
    <name evidence="2" type="ORF">SDC9_185167</name>
</gene>
<dbReference type="AlphaFoldDB" id="A0A645HF31"/>
<dbReference type="EMBL" id="VSSQ01092416">
    <property type="protein sequence ID" value="MPN37647.1"/>
    <property type="molecule type" value="Genomic_DNA"/>
</dbReference>
<dbReference type="Pfam" id="PF05069">
    <property type="entry name" value="Phage_tail_S"/>
    <property type="match status" value="1"/>
</dbReference>
<protein>
    <recommendedName>
        <fullName evidence="3">Phage virion morphogenesis protein</fullName>
    </recommendedName>
</protein>
<reference evidence="2" key="1">
    <citation type="submission" date="2019-08" db="EMBL/GenBank/DDBJ databases">
        <authorList>
            <person name="Kucharzyk K."/>
            <person name="Murdoch R.W."/>
            <person name="Higgins S."/>
            <person name="Loffler F."/>
        </authorList>
    </citation>
    <scope>NUCLEOTIDE SEQUENCE</scope>
</reference>
<feature type="region of interest" description="Disordered" evidence="1">
    <location>
        <begin position="39"/>
        <end position="64"/>
    </location>
</feature>
<evidence type="ECO:0008006" key="3">
    <source>
        <dbReference type="Google" id="ProtNLM"/>
    </source>
</evidence>
<evidence type="ECO:0000313" key="2">
    <source>
        <dbReference type="EMBL" id="MPN37647.1"/>
    </source>
</evidence>
<accession>A0A645HF31</accession>
<proteinExistence type="predicted"/>
<organism evidence="2">
    <name type="scientific">bioreactor metagenome</name>
    <dbReference type="NCBI Taxonomy" id="1076179"/>
    <lineage>
        <taxon>unclassified sequences</taxon>
        <taxon>metagenomes</taxon>
        <taxon>ecological metagenomes</taxon>
    </lineage>
</organism>
<sequence length="160" mass="17982">MYSIRIEGDVRPLLQRLDEFANLDKRGLNTSLAEAVRESTMERFKQSKDPKGKRGKTSIRAASEGGRTLIQSAQLRNSINSRADADGFAVGTNVKYAATHQLGADRTIRARKAKALRFQVGGRWVMKKQVRIRIPARPFLGLSNDDMEEIKATVDEFMED</sequence>
<evidence type="ECO:0000256" key="1">
    <source>
        <dbReference type="SAM" id="MobiDB-lite"/>
    </source>
</evidence>
<name>A0A645HF31_9ZZZZ</name>
<comment type="caution">
    <text evidence="2">The sequence shown here is derived from an EMBL/GenBank/DDBJ whole genome shotgun (WGS) entry which is preliminary data.</text>
</comment>